<dbReference type="InterPro" id="IPR002909">
    <property type="entry name" value="IPT_dom"/>
</dbReference>
<feature type="chain" id="PRO_5037462294" evidence="2">
    <location>
        <begin position="28"/>
        <end position="1070"/>
    </location>
</feature>
<dbReference type="InterPro" id="IPR026341">
    <property type="entry name" value="T9SS_type_B"/>
</dbReference>
<dbReference type="InterPro" id="IPR013783">
    <property type="entry name" value="Ig-like_fold"/>
</dbReference>
<dbReference type="InterPro" id="IPR028994">
    <property type="entry name" value="Integrin_alpha_N"/>
</dbReference>
<dbReference type="Gene3D" id="2.60.40.10">
    <property type="entry name" value="Immunoglobulins"/>
    <property type="match status" value="4"/>
</dbReference>
<dbReference type="AlphaFoldDB" id="A0A937K1C0"/>
<evidence type="ECO:0000313" key="5">
    <source>
        <dbReference type="Proteomes" id="UP000659388"/>
    </source>
</evidence>
<dbReference type="InterPro" id="IPR014756">
    <property type="entry name" value="Ig_E-set"/>
</dbReference>
<dbReference type="InterPro" id="IPR035986">
    <property type="entry name" value="PKD_dom_sf"/>
</dbReference>
<dbReference type="InterPro" id="IPR022409">
    <property type="entry name" value="PKD/Chitinase_dom"/>
</dbReference>
<dbReference type="Proteomes" id="UP000659388">
    <property type="component" value="Unassembled WGS sequence"/>
</dbReference>
<dbReference type="InterPro" id="IPR000601">
    <property type="entry name" value="PKD_dom"/>
</dbReference>
<dbReference type="CDD" id="cd00146">
    <property type="entry name" value="PKD"/>
    <property type="match status" value="1"/>
</dbReference>
<dbReference type="InterPro" id="IPR013517">
    <property type="entry name" value="FG-GAP"/>
</dbReference>
<dbReference type="SUPFAM" id="SSF81296">
    <property type="entry name" value="E set domains"/>
    <property type="match status" value="1"/>
</dbReference>
<dbReference type="Pfam" id="PF13585">
    <property type="entry name" value="CHU_C"/>
    <property type="match status" value="1"/>
</dbReference>
<evidence type="ECO:0000259" key="3">
    <source>
        <dbReference type="PROSITE" id="PS50093"/>
    </source>
</evidence>
<dbReference type="NCBIfam" id="TIGR04131">
    <property type="entry name" value="Bac_Flav_CTERM"/>
    <property type="match status" value="1"/>
</dbReference>
<keyword evidence="1 2" id="KW-0732">Signal</keyword>
<dbReference type="SUPFAM" id="SSF49299">
    <property type="entry name" value="PKD domain"/>
    <property type="match status" value="1"/>
</dbReference>
<dbReference type="SUPFAM" id="SSF69318">
    <property type="entry name" value="Integrin alpha N-terminal domain"/>
    <property type="match status" value="1"/>
</dbReference>
<feature type="signal peptide" evidence="2">
    <location>
        <begin position="1"/>
        <end position="27"/>
    </location>
</feature>
<comment type="caution">
    <text evidence="4">The sequence shown here is derived from an EMBL/GenBank/DDBJ whole genome shotgun (WGS) entry which is preliminary data.</text>
</comment>
<feature type="domain" description="PKD" evidence="3">
    <location>
        <begin position="742"/>
        <end position="807"/>
    </location>
</feature>
<accession>A0A937K1C0</accession>
<proteinExistence type="predicted"/>
<evidence type="ECO:0000256" key="1">
    <source>
        <dbReference type="ARBA" id="ARBA00022729"/>
    </source>
</evidence>
<organism evidence="4 5">
    <name type="scientific">Fulvivirga sediminis</name>
    <dbReference type="NCBI Taxonomy" id="2803949"/>
    <lineage>
        <taxon>Bacteria</taxon>
        <taxon>Pseudomonadati</taxon>
        <taxon>Bacteroidota</taxon>
        <taxon>Cytophagia</taxon>
        <taxon>Cytophagales</taxon>
        <taxon>Fulvivirgaceae</taxon>
        <taxon>Fulvivirga</taxon>
    </lineage>
</organism>
<evidence type="ECO:0000313" key="4">
    <source>
        <dbReference type="EMBL" id="MBL3657311.1"/>
    </source>
</evidence>
<dbReference type="Pfam" id="PF18911">
    <property type="entry name" value="PKD_4"/>
    <property type="match status" value="1"/>
</dbReference>
<dbReference type="PANTHER" id="PTHR46580">
    <property type="entry name" value="SENSOR KINASE-RELATED"/>
    <property type="match status" value="1"/>
</dbReference>
<dbReference type="PROSITE" id="PS50093">
    <property type="entry name" value="PKD"/>
    <property type="match status" value="1"/>
</dbReference>
<dbReference type="Gene3D" id="2.130.10.130">
    <property type="entry name" value="Integrin alpha, N-terminal"/>
    <property type="match status" value="2"/>
</dbReference>
<dbReference type="RefSeq" id="WP_202245091.1">
    <property type="nucleotide sequence ID" value="NZ_JAESIY010000007.1"/>
</dbReference>
<protein>
    <submittedName>
        <fullName evidence="4">VCBS repeat-containing protein</fullName>
    </submittedName>
</protein>
<reference evidence="4" key="1">
    <citation type="submission" date="2021-01" db="EMBL/GenBank/DDBJ databases">
        <title>Fulvivirga kasyanovii gen. nov., sp nov., a novel member of the phylum Bacteroidetes isolated from seawater in a mussel farm.</title>
        <authorList>
            <person name="Zhao L.-H."/>
            <person name="Wang Z.-J."/>
        </authorList>
    </citation>
    <scope>NUCLEOTIDE SEQUENCE</scope>
    <source>
        <strain evidence="4">2943</strain>
    </source>
</reference>
<evidence type="ECO:0000256" key="2">
    <source>
        <dbReference type="SAM" id="SignalP"/>
    </source>
</evidence>
<gene>
    <name evidence="4" type="ORF">JL102_14285</name>
</gene>
<keyword evidence="5" id="KW-1185">Reference proteome</keyword>
<sequence>MQTKSYHIRRITLLSICLMLVSGVLCAQVPDIASVSPGYGYVGQKITITGSNFSSPCVVSFGNARANILSSTSQIIEVEVPANATFDHITVTNSNRNSASSPFPFILSFGGETGLTASDFSAEINLPTQPTPYDLVISDFNNDAKNDIMVTSAGSNSIQILQNSTTTVGAPSPSFNASTYSLPSTATSLNITSADLNGDNKPDVILSEGNDSDPSSRVFILTNSSGGAISFGASPYIIDIPSSKTKLVDIADLDGDGKPDLVVSDQADNGKIYILRNTSNASVSFAAPISLNLGRSLQTGPLLVDDLNNDGKPDIAASLYFTDGGGLFILRNNSTPGNIQFATVSAIAAAGTIVNLRASDINRDGKIDLIASRYLNSDVAYYLNTSSNGGAISFNVNASNRVSAGDRPWGLDLGDIDGDGFEDFVVGNSNASIVSVLYRSTALNYATLNLGVSDRTRNVKVGDLNMDGKPDIVFTIFAQARIGILMNKKCVTPVLNEEGPLTVCASNLVELETQAVPNATYTWRMDGATQQTGPSNTFTASTTGTHTYEVTLSLGACSETSDPISIEVVTSTAASFAITPVDPVCIGGTATLQVTGNVSGKTFEWSGPNNFTSTSNPALVTSFAAINVGEYSVKIYDNSAGCLIATETVLVQSVDVPSFTVSAPETASCQGSPITLTVSPFNTSDYSYQWANESGNISGQTGATLSVNTPGTQKYYVKITDLNNASCPDIQSNSIEVSILSAPNASFIVADDACTKQNVLFKNNSTVDPNATVNHRWTFGDGAIMENKEPGHSYSVPGTYDVVLKVSYEGSTCSDTFSKQITIIDDGLDVEIEASQNPMCFQEEVTLSLGNIPNNYQIEWSTGETTADITVSEAGNYSVMLVNTSNGCDNLGNITLDAYPETVVNITADSITVSPGSNVQLNATGLANYLWSPGNSLNDSTISNPIATVNQSETYTVEGRDNNGCYGIGSIDLFVATDMVGNIIKPKNFFSPNSGDNINDLWVIDKIEQFPECIVTIIDQTGNILYEAQPYNNDWDGTSNGKMLPDGVYYYVIKCDGSEVAKSGSITILR</sequence>
<dbReference type="Pfam" id="PF13517">
    <property type="entry name" value="FG-GAP_3"/>
    <property type="match status" value="3"/>
</dbReference>
<dbReference type="PANTHER" id="PTHR46580:SF4">
    <property type="entry name" value="ATP_GTP-BINDING PROTEIN"/>
    <property type="match status" value="1"/>
</dbReference>
<dbReference type="Pfam" id="PF01833">
    <property type="entry name" value="TIG"/>
    <property type="match status" value="1"/>
</dbReference>
<dbReference type="EMBL" id="JAESIY010000007">
    <property type="protein sequence ID" value="MBL3657311.1"/>
    <property type="molecule type" value="Genomic_DNA"/>
</dbReference>
<name>A0A937K1C0_9BACT</name>
<dbReference type="SMART" id="SM00089">
    <property type="entry name" value="PKD"/>
    <property type="match status" value="2"/>
</dbReference>